<dbReference type="PANTHER" id="PTHR43685:SF5">
    <property type="entry name" value="GLYCOSYLTRANSFERASE EPSE-RELATED"/>
    <property type="match status" value="1"/>
</dbReference>
<dbReference type="Gene3D" id="3.90.550.10">
    <property type="entry name" value="Spore Coat Polysaccharide Biosynthesis Protein SpsA, Chain A"/>
    <property type="match status" value="1"/>
</dbReference>
<dbReference type="InterPro" id="IPR001173">
    <property type="entry name" value="Glyco_trans_2-like"/>
</dbReference>
<sequence length="272" mass="31378">MQKIEKISVLLSIYFKENEIYLDEAFKSLAIQKTMIDEVVAVIDGPISNGLWRVVRKWDRELPLKIVELNENVGLGKALNAGLQACSNDLVARMDTDDICLPERFEKQIKMFIRNPELVIIGGAVDEFTEKNNIRKLKKVPCGYDNISKTIAKRNPFNHMTVMFRKQKIIEIGGYNHHYLMEDYNLWLRCYAAGFAMDNVNDVLVLARAGEEMINRRKGLKYIKSEYELYKLIVDLGINKGVSAKLIFLGRSLVRLLPKQLLSSIYNQFLRK</sequence>
<keyword evidence="3 5" id="KW-0808">Transferase</keyword>
<evidence type="ECO:0000256" key="3">
    <source>
        <dbReference type="ARBA" id="ARBA00022679"/>
    </source>
</evidence>
<keyword evidence="2" id="KW-0328">Glycosyltransferase</keyword>
<proteinExistence type="inferred from homology"/>
<feature type="domain" description="Glycosyltransferase 2-like" evidence="4">
    <location>
        <begin position="13"/>
        <end position="169"/>
    </location>
</feature>
<dbReference type="Pfam" id="PF00535">
    <property type="entry name" value="Glycos_transf_2"/>
    <property type="match status" value="1"/>
</dbReference>
<protein>
    <submittedName>
        <fullName evidence="5">Putative glycosyltransferase</fullName>
    </submittedName>
</protein>
<evidence type="ECO:0000256" key="2">
    <source>
        <dbReference type="ARBA" id="ARBA00022676"/>
    </source>
</evidence>
<evidence type="ECO:0000259" key="4">
    <source>
        <dbReference type="Pfam" id="PF00535"/>
    </source>
</evidence>
<dbReference type="SUPFAM" id="SSF53448">
    <property type="entry name" value="Nucleotide-diphospho-sugar transferases"/>
    <property type="match status" value="1"/>
</dbReference>
<dbReference type="InterPro" id="IPR050834">
    <property type="entry name" value="Glycosyltransf_2"/>
</dbReference>
<dbReference type="GO" id="GO:0016757">
    <property type="term" value="F:glycosyltransferase activity"/>
    <property type="evidence" value="ECO:0007669"/>
    <property type="project" value="UniProtKB-KW"/>
</dbReference>
<comment type="similarity">
    <text evidence="1">Belongs to the glycosyltransferase 2 family.</text>
</comment>
<reference evidence="5" key="1">
    <citation type="journal article" date="2014" name="DNA Res.">
        <title>A complete view of the genetic diversity of the Escherichia coli O-antigen biosynthesis gene cluster.</title>
        <authorList>
            <person name="Iguchi A."/>
            <person name="Iyoda S."/>
            <person name="Kikuchi T."/>
            <person name="Ogura Y."/>
            <person name="Katsura K."/>
            <person name="Ohnishi M."/>
            <person name="Hayashi T."/>
            <person name="Thomson N.R."/>
        </authorList>
    </citation>
    <scope>NUCLEOTIDE SEQUENCE</scope>
    <source>
        <strain evidence="5">99-6301</strain>
    </source>
</reference>
<dbReference type="PANTHER" id="PTHR43685">
    <property type="entry name" value="GLYCOSYLTRANSFERASE"/>
    <property type="match status" value="1"/>
</dbReference>
<dbReference type="RefSeq" id="WP_233131175.1">
    <property type="nucleotide sequence ID" value="NZ_AP027813.1"/>
</dbReference>
<dbReference type="AlphaFoldDB" id="A0A0A8J9N7"/>
<evidence type="ECO:0000256" key="1">
    <source>
        <dbReference type="ARBA" id="ARBA00006739"/>
    </source>
</evidence>
<evidence type="ECO:0000313" key="5">
    <source>
        <dbReference type="EMBL" id="BAQ02045.1"/>
    </source>
</evidence>
<dbReference type="InterPro" id="IPR029044">
    <property type="entry name" value="Nucleotide-diphossugar_trans"/>
</dbReference>
<organism evidence="5">
    <name type="scientific">Escherichia coli</name>
    <dbReference type="NCBI Taxonomy" id="562"/>
    <lineage>
        <taxon>Bacteria</taxon>
        <taxon>Pseudomonadati</taxon>
        <taxon>Pseudomonadota</taxon>
        <taxon>Gammaproteobacteria</taxon>
        <taxon>Enterobacterales</taxon>
        <taxon>Enterobacteriaceae</taxon>
        <taxon>Escherichia</taxon>
    </lineage>
</organism>
<dbReference type="EMBL" id="AB812081">
    <property type="protein sequence ID" value="BAQ02045.1"/>
    <property type="molecule type" value="Genomic_DNA"/>
</dbReference>
<accession>A0A0A8J9N7</accession>
<name>A0A0A8J9N7_ECOLX</name>